<gene>
    <name evidence="6" type="ORF">JOC94_002745</name>
</gene>
<keyword evidence="4" id="KW-0804">Transcription</keyword>
<dbReference type="GO" id="GO:0003677">
    <property type="term" value="F:DNA binding"/>
    <property type="evidence" value="ECO:0007669"/>
    <property type="project" value="UniProtKB-KW"/>
</dbReference>
<dbReference type="InterPro" id="IPR000847">
    <property type="entry name" value="LysR_HTH_N"/>
</dbReference>
<keyword evidence="3 6" id="KW-0238">DNA-binding</keyword>
<keyword evidence="7" id="KW-1185">Reference proteome</keyword>
<proteinExistence type="inferred from homology"/>
<evidence type="ECO:0000313" key="6">
    <source>
        <dbReference type="EMBL" id="MBM7715756.1"/>
    </source>
</evidence>
<accession>A0ABS2RAY0</accession>
<dbReference type="Gene3D" id="3.40.190.10">
    <property type="entry name" value="Periplasmic binding protein-like II"/>
    <property type="match status" value="2"/>
</dbReference>
<evidence type="ECO:0000259" key="5">
    <source>
        <dbReference type="PROSITE" id="PS50931"/>
    </source>
</evidence>
<dbReference type="InterPro" id="IPR036390">
    <property type="entry name" value="WH_DNA-bd_sf"/>
</dbReference>
<dbReference type="PRINTS" id="PR00039">
    <property type="entry name" value="HTHLYSR"/>
</dbReference>
<evidence type="ECO:0000313" key="7">
    <source>
        <dbReference type="Proteomes" id="UP000823485"/>
    </source>
</evidence>
<comment type="caution">
    <text evidence="6">The sequence shown here is derived from an EMBL/GenBank/DDBJ whole genome shotgun (WGS) entry which is preliminary data.</text>
</comment>
<dbReference type="SUPFAM" id="SSF53850">
    <property type="entry name" value="Periplasmic binding protein-like II"/>
    <property type="match status" value="1"/>
</dbReference>
<dbReference type="Pfam" id="PF00126">
    <property type="entry name" value="HTH_1"/>
    <property type="match status" value="1"/>
</dbReference>
<evidence type="ECO:0000256" key="1">
    <source>
        <dbReference type="ARBA" id="ARBA00009437"/>
    </source>
</evidence>
<sequence>MNLDAFRYFLEVAKQKNFSNAAQKLYISQPALSQQIVSLEKQLGIKLLRRTTRKVTLTEEGEYLYKKLASSFEMIESTIQYIKENKIVPKAKMNIATVPTAASLYIPNLFKKMILEFPEVEFYLHETTSSQAIELVRNDKYHLALIRTPIQKNEMLKEGMKMVEFSRQPLQLVVSVEHPLASKQSIHLEEVRDENFIHYDKEQASSLHYLVERACTMADFTPKRICTVSELFTAINLVSNNVGVAFIPKEMVDILQTGKIRALPISDMELSSSISAIWKDDDYLPLLTSRILDILQSDFTI</sequence>
<reference evidence="6 7" key="1">
    <citation type="submission" date="2021-01" db="EMBL/GenBank/DDBJ databases">
        <title>Genomic Encyclopedia of Type Strains, Phase IV (KMG-IV): sequencing the most valuable type-strain genomes for metagenomic binning, comparative biology and taxonomic classification.</title>
        <authorList>
            <person name="Goeker M."/>
        </authorList>
    </citation>
    <scope>NUCLEOTIDE SEQUENCE [LARGE SCALE GENOMIC DNA]</scope>
    <source>
        <strain evidence="6 7">DSM 105453</strain>
    </source>
</reference>
<dbReference type="Pfam" id="PF03466">
    <property type="entry name" value="LysR_substrate"/>
    <property type="match status" value="1"/>
</dbReference>
<keyword evidence="2" id="KW-0805">Transcription regulation</keyword>
<dbReference type="InterPro" id="IPR005119">
    <property type="entry name" value="LysR_subst-bd"/>
</dbReference>
<protein>
    <submittedName>
        <fullName evidence="6">DNA-binding transcriptional LysR family regulator</fullName>
    </submittedName>
</protein>
<dbReference type="RefSeq" id="WP_205179552.1">
    <property type="nucleotide sequence ID" value="NZ_JAFBFH010000018.1"/>
</dbReference>
<dbReference type="PROSITE" id="PS50931">
    <property type="entry name" value="HTH_LYSR"/>
    <property type="match status" value="1"/>
</dbReference>
<dbReference type="PANTHER" id="PTHR30346:SF28">
    <property type="entry name" value="HTH-TYPE TRANSCRIPTIONAL REGULATOR CYNR"/>
    <property type="match status" value="1"/>
</dbReference>
<dbReference type="PANTHER" id="PTHR30346">
    <property type="entry name" value="TRANSCRIPTIONAL DUAL REGULATOR HCAR-RELATED"/>
    <property type="match status" value="1"/>
</dbReference>
<dbReference type="SUPFAM" id="SSF46785">
    <property type="entry name" value="Winged helix' DNA-binding domain"/>
    <property type="match status" value="1"/>
</dbReference>
<evidence type="ECO:0000256" key="4">
    <source>
        <dbReference type="ARBA" id="ARBA00023163"/>
    </source>
</evidence>
<dbReference type="InterPro" id="IPR036388">
    <property type="entry name" value="WH-like_DNA-bd_sf"/>
</dbReference>
<organism evidence="6 7">
    <name type="scientific">Siminovitchia thermophila</name>
    <dbReference type="NCBI Taxonomy" id="1245522"/>
    <lineage>
        <taxon>Bacteria</taxon>
        <taxon>Bacillati</taxon>
        <taxon>Bacillota</taxon>
        <taxon>Bacilli</taxon>
        <taxon>Bacillales</taxon>
        <taxon>Bacillaceae</taxon>
        <taxon>Siminovitchia</taxon>
    </lineage>
</organism>
<feature type="domain" description="HTH lysR-type" evidence="5">
    <location>
        <begin position="1"/>
        <end position="58"/>
    </location>
</feature>
<dbReference type="CDD" id="cd05466">
    <property type="entry name" value="PBP2_LTTR_substrate"/>
    <property type="match status" value="1"/>
</dbReference>
<evidence type="ECO:0000256" key="2">
    <source>
        <dbReference type="ARBA" id="ARBA00023015"/>
    </source>
</evidence>
<comment type="similarity">
    <text evidence="1">Belongs to the LysR transcriptional regulatory family.</text>
</comment>
<evidence type="ECO:0000256" key="3">
    <source>
        <dbReference type="ARBA" id="ARBA00023125"/>
    </source>
</evidence>
<dbReference type="Proteomes" id="UP000823485">
    <property type="component" value="Unassembled WGS sequence"/>
</dbReference>
<name>A0ABS2RAY0_9BACI</name>
<dbReference type="EMBL" id="JAFBFH010000018">
    <property type="protein sequence ID" value="MBM7715756.1"/>
    <property type="molecule type" value="Genomic_DNA"/>
</dbReference>
<dbReference type="Gene3D" id="1.10.10.10">
    <property type="entry name" value="Winged helix-like DNA-binding domain superfamily/Winged helix DNA-binding domain"/>
    <property type="match status" value="1"/>
</dbReference>